<proteinExistence type="predicted"/>
<name>A3QMI9_CYHV3</name>
<feature type="region of interest" description="Disordered" evidence="1">
    <location>
        <begin position="431"/>
        <end position="475"/>
    </location>
</feature>
<feature type="compositionally biased region" description="Basic and acidic residues" evidence="1">
    <location>
        <begin position="343"/>
        <end position="359"/>
    </location>
</feature>
<evidence type="ECO:0000256" key="1">
    <source>
        <dbReference type="SAM" id="MobiDB-lite"/>
    </source>
</evidence>
<feature type="region of interest" description="Disordered" evidence="1">
    <location>
        <begin position="331"/>
        <end position="359"/>
    </location>
</feature>
<feature type="compositionally biased region" description="Low complexity" evidence="1">
    <location>
        <begin position="331"/>
        <end position="340"/>
    </location>
</feature>
<feature type="region of interest" description="Disordered" evidence="1">
    <location>
        <begin position="100"/>
        <end position="121"/>
    </location>
</feature>
<dbReference type="EMBL" id="DQ177346">
    <property type="protein sequence ID" value="ABC55227.1"/>
    <property type="molecule type" value="Genomic_DNA"/>
</dbReference>
<sequence length="674" mass="75239">MTEVTEVTDATVDLQLQTSTQSGDTAVDAEWMELLATEDFGDVEKVVMDFLSNPIEDWMPQQPMAQPVESAPSPSSSSPQIIQTLQPSLTLVELQPSSLEPLQPSDTIRDPDPSPPEFRISPPVPVLKPNGGPTALAPHVQQATVKPFTHEDLMNALAPSKGTTKGRPAAANTTNAAPVKIETVQKRTHMKPGVKYDPNTVMVTAEIFVNPSFYAFSQSPPQLQAFVVPNSNPRRKRLPSTSGGPTAIKRARRCRRRVEIDPAVAATVVEAIETVVKHHQTHAAAADTTDTEPTVQRSTVSIMKDDLPTTIAISDEISEAPSPAQSVASVCSSTTTSADSCEVEERPPHNRSNEEKLQRTKDEAELLAMQLDYHVRHRNRLIEQQQDHSKKIEEHKRRLYLKRQELEAQQHVQHMQLQQQLNKRTRAVVTLPKSKTGPPRPQPPQQQQERSQSQSRSPSSKTASPRQKTVESDCGDTIHAPVYIQPDIEGMPYAGQPVMIMPFPYGSLRSLLEQNPIKPPKRHEFKDIEKRAWSRTGIKRSLLALPDSHYELKLFENPAPSTLDEVFVLMVKDTMAGQIEPAYVKLLAEELNRLETNQHTYRLTQVDYWPKRPNQKGDGFCDVYHMALHMSTYETIPTELSLENCVLRNVRLNSVDFDKHLAHVTSGMCPPAAQ</sequence>
<organism evidence="2 3">
    <name type="scientific">Cyprinid herpesvirus 3</name>
    <name type="common">CyHV-3</name>
    <dbReference type="NCBI Taxonomy" id="180230"/>
    <lineage>
        <taxon>Viruses</taxon>
        <taxon>Duplodnaviria</taxon>
        <taxon>Heunggongvirae</taxon>
        <taxon>Peploviricota</taxon>
        <taxon>Herviviricetes</taxon>
        <taxon>Herpesvirales</taxon>
        <taxon>Alloherpesviridae</taxon>
        <taxon>Cyvirus</taxon>
        <taxon>Cyvirus cyprinidallo3</taxon>
    </lineage>
</organism>
<dbReference type="Proteomes" id="UP000106924">
    <property type="component" value="Segment"/>
</dbReference>
<reference evidence="2 3" key="1">
    <citation type="journal article" date="2007" name="J. Virol.">
        <title>Genome sequences of three koi herpesvirus isolates representing the expanding distribution of an emerging disease threatening koi and common carp worldwide.</title>
        <authorList>
            <person name="Aoki T."/>
            <person name="Hirono I."/>
            <person name="Kurokawa K."/>
            <person name="Fukuda H."/>
            <person name="Nahary R."/>
            <person name="Eldar A."/>
            <person name="Davison A.J."/>
            <person name="Waltzek T.B."/>
            <person name="Bercovier H."/>
            <person name="Hedrick R.P."/>
        </authorList>
    </citation>
    <scope>NUCLEOTIDE SEQUENCE [LARGE SCALE GENOMIC DNA]</scope>
    <source>
        <strain evidence="2">KHV-I</strain>
    </source>
</reference>
<feature type="region of interest" description="Disordered" evidence="1">
    <location>
        <begin position="231"/>
        <end position="250"/>
    </location>
</feature>
<evidence type="ECO:0000313" key="3">
    <source>
        <dbReference type="Proteomes" id="UP000106924"/>
    </source>
</evidence>
<evidence type="ECO:0000313" key="2">
    <source>
        <dbReference type="EMBL" id="ABC55227.1"/>
    </source>
</evidence>
<accession>A3QMI9</accession>
<feature type="compositionally biased region" description="Low complexity" evidence="1">
    <location>
        <begin position="445"/>
        <end position="460"/>
    </location>
</feature>
<protein>
    <submittedName>
        <fullName evidence="2">Uncharacterized protein</fullName>
    </submittedName>
</protein>